<dbReference type="Pfam" id="PF24245">
    <property type="entry name" value="INO80F"/>
    <property type="match status" value="1"/>
</dbReference>
<sequence length="147" mass="16831">MNAEDAYKAKYKAMKEKVKDMEREYDRLNIQLAKINASIRRIKLEKRFVIKTPFGYCGLLQAQLCKPSGIFQLPLGEVRRCKPHIRINNRYGARSKWFLRPPTVANGSSLHVSLMKTIDDDIDMVHFALAEGVPGLPMNGETPKRNI</sequence>
<gene>
    <name evidence="5" type="ORF">SPPG_09175</name>
</gene>
<dbReference type="InterPro" id="IPR056513">
    <property type="entry name" value="INO80F"/>
</dbReference>
<dbReference type="VEuPathDB" id="FungiDB:SPPG_09175"/>
<evidence type="ECO:0000313" key="6">
    <source>
        <dbReference type="Proteomes" id="UP000053201"/>
    </source>
</evidence>
<dbReference type="Proteomes" id="UP000053201">
    <property type="component" value="Unassembled WGS sequence"/>
</dbReference>
<keyword evidence="2" id="KW-0539">Nucleus</keyword>
<comment type="subcellular location">
    <subcellularLocation>
        <location evidence="1">Nucleus</location>
    </subcellularLocation>
</comment>
<evidence type="ECO:0000256" key="1">
    <source>
        <dbReference type="ARBA" id="ARBA00004123"/>
    </source>
</evidence>
<dbReference type="AlphaFoldDB" id="A0A0L0HIS1"/>
<proteinExistence type="predicted"/>
<dbReference type="InParanoid" id="A0A0L0HIS1"/>
<dbReference type="GeneID" id="27692300"/>
<feature type="coiled-coil region" evidence="3">
    <location>
        <begin position="4"/>
        <end position="45"/>
    </location>
</feature>
<keyword evidence="3" id="KW-0175">Coiled coil</keyword>
<protein>
    <recommendedName>
        <fullName evidence="4">INO80 complex subunit F domain-containing protein</fullName>
    </recommendedName>
</protein>
<feature type="domain" description="INO80 complex subunit F" evidence="4">
    <location>
        <begin position="7"/>
        <end position="50"/>
    </location>
</feature>
<accession>A0A0L0HIS1</accession>
<evidence type="ECO:0000256" key="3">
    <source>
        <dbReference type="SAM" id="Coils"/>
    </source>
</evidence>
<name>A0A0L0HIS1_SPIPD</name>
<dbReference type="GO" id="GO:0005634">
    <property type="term" value="C:nucleus"/>
    <property type="evidence" value="ECO:0007669"/>
    <property type="project" value="UniProtKB-SubCell"/>
</dbReference>
<keyword evidence="6" id="KW-1185">Reference proteome</keyword>
<organism evidence="5 6">
    <name type="scientific">Spizellomyces punctatus (strain DAOM BR117)</name>
    <dbReference type="NCBI Taxonomy" id="645134"/>
    <lineage>
        <taxon>Eukaryota</taxon>
        <taxon>Fungi</taxon>
        <taxon>Fungi incertae sedis</taxon>
        <taxon>Chytridiomycota</taxon>
        <taxon>Chytridiomycota incertae sedis</taxon>
        <taxon>Chytridiomycetes</taxon>
        <taxon>Spizellomycetales</taxon>
        <taxon>Spizellomycetaceae</taxon>
        <taxon>Spizellomyces</taxon>
    </lineage>
</organism>
<evidence type="ECO:0000256" key="2">
    <source>
        <dbReference type="ARBA" id="ARBA00023242"/>
    </source>
</evidence>
<evidence type="ECO:0000313" key="5">
    <source>
        <dbReference type="EMBL" id="KND01007.1"/>
    </source>
</evidence>
<evidence type="ECO:0000259" key="4">
    <source>
        <dbReference type="Pfam" id="PF24245"/>
    </source>
</evidence>
<dbReference type="RefSeq" id="XP_016609046.1">
    <property type="nucleotide sequence ID" value="XM_016757332.1"/>
</dbReference>
<reference evidence="5 6" key="1">
    <citation type="submission" date="2009-08" db="EMBL/GenBank/DDBJ databases">
        <title>The Genome Sequence of Spizellomyces punctatus strain DAOM BR117.</title>
        <authorList>
            <consortium name="The Broad Institute Genome Sequencing Platform"/>
            <person name="Russ C."/>
            <person name="Cuomo C."/>
            <person name="Shea T."/>
            <person name="Young S.K."/>
            <person name="Zeng Q."/>
            <person name="Koehrsen M."/>
            <person name="Haas B."/>
            <person name="Borodovsky M."/>
            <person name="Guigo R."/>
            <person name="Alvarado L."/>
            <person name="Berlin A."/>
            <person name="Bochicchio J."/>
            <person name="Borenstein D."/>
            <person name="Chapman S."/>
            <person name="Chen Z."/>
            <person name="Engels R."/>
            <person name="Freedman E."/>
            <person name="Gellesch M."/>
            <person name="Goldberg J."/>
            <person name="Griggs A."/>
            <person name="Gujja S."/>
            <person name="Heiman D."/>
            <person name="Hepburn T."/>
            <person name="Howarth C."/>
            <person name="Jen D."/>
            <person name="Larson L."/>
            <person name="Lewis B."/>
            <person name="Mehta T."/>
            <person name="Park D."/>
            <person name="Pearson M."/>
            <person name="Roberts A."/>
            <person name="Saif S."/>
            <person name="Shenoy N."/>
            <person name="Sisk P."/>
            <person name="Stolte C."/>
            <person name="Sykes S."/>
            <person name="Thomson T."/>
            <person name="Walk T."/>
            <person name="White J."/>
            <person name="Yandava C."/>
            <person name="Burger G."/>
            <person name="Gray M.W."/>
            <person name="Holland P.W.H."/>
            <person name="King N."/>
            <person name="Lang F.B.F."/>
            <person name="Roger A.J."/>
            <person name="Ruiz-Trillo I."/>
            <person name="Lander E."/>
            <person name="Nusbaum C."/>
        </authorList>
    </citation>
    <scope>NUCLEOTIDE SEQUENCE [LARGE SCALE GENOMIC DNA]</scope>
    <source>
        <strain evidence="5 6">DAOM BR117</strain>
    </source>
</reference>
<dbReference type="OrthoDB" id="1919336at2759"/>
<dbReference type="EMBL" id="KQ257455">
    <property type="protein sequence ID" value="KND01007.1"/>
    <property type="molecule type" value="Genomic_DNA"/>
</dbReference>